<dbReference type="PATRIC" id="fig|1291052.5.peg.1179"/>
<protein>
    <submittedName>
        <fullName evidence="1">Uncharacterized protein</fullName>
    </submittedName>
</protein>
<evidence type="ECO:0000313" key="1">
    <source>
        <dbReference type="EMBL" id="KRM55655.1"/>
    </source>
</evidence>
<organism evidence="1 2">
    <name type="scientific">Lacticaseibacillus sharpeae JCM 1186 = DSM 20505</name>
    <dbReference type="NCBI Taxonomy" id="1291052"/>
    <lineage>
        <taxon>Bacteria</taxon>
        <taxon>Bacillati</taxon>
        <taxon>Bacillota</taxon>
        <taxon>Bacilli</taxon>
        <taxon>Lactobacillales</taxon>
        <taxon>Lactobacillaceae</taxon>
        <taxon>Lacticaseibacillus</taxon>
    </lineage>
</organism>
<gene>
    <name evidence="1" type="ORF">FC18_GL001161</name>
</gene>
<name>A0A0R1ZL04_9LACO</name>
<proteinExistence type="predicted"/>
<dbReference type="EMBL" id="AYYO01000016">
    <property type="protein sequence ID" value="KRM55655.1"/>
    <property type="molecule type" value="Genomic_DNA"/>
</dbReference>
<keyword evidence="2" id="KW-1185">Reference proteome</keyword>
<dbReference type="AlphaFoldDB" id="A0A0R1ZL04"/>
<sequence>MKTKFDGTTIALDQFQVMTKPVIMPAPAIGIDSYTWVPRVLQPAAKRGQFSLNPANYYLFLPIII</sequence>
<accession>A0A0R1ZL04</accession>
<dbReference type="Proteomes" id="UP000051679">
    <property type="component" value="Unassembled WGS sequence"/>
</dbReference>
<reference evidence="1 2" key="1">
    <citation type="journal article" date="2015" name="Genome Announc.">
        <title>Expanding the biotechnology potential of lactobacilli through comparative genomics of 213 strains and associated genera.</title>
        <authorList>
            <person name="Sun Z."/>
            <person name="Harris H.M."/>
            <person name="McCann A."/>
            <person name="Guo C."/>
            <person name="Argimon S."/>
            <person name="Zhang W."/>
            <person name="Yang X."/>
            <person name="Jeffery I.B."/>
            <person name="Cooney J.C."/>
            <person name="Kagawa T.F."/>
            <person name="Liu W."/>
            <person name="Song Y."/>
            <person name="Salvetti E."/>
            <person name="Wrobel A."/>
            <person name="Rasinkangas P."/>
            <person name="Parkhill J."/>
            <person name="Rea M.C."/>
            <person name="O'Sullivan O."/>
            <person name="Ritari J."/>
            <person name="Douillard F.P."/>
            <person name="Paul Ross R."/>
            <person name="Yang R."/>
            <person name="Briner A.E."/>
            <person name="Felis G.E."/>
            <person name="de Vos W.M."/>
            <person name="Barrangou R."/>
            <person name="Klaenhammer T.R."/>
            <person name="Caufield P.W."/>
            <person name="Cui Y."/>
            <person name="Zhang H."/>
            <person name="O'Toole P.W."/>
        </authorList>
    </citation>
    <scope>NUCLEOTIDE SEQUENCE [LARGE SCALE GENOMIC DNA]</scope>
    <source>
        <strain evidence="1 2">DSM 20505</strain>
    </source>
</reference>
<evidence type="ECO:0000313" key="2">
    <source>
        <dbReference type="Proteomes" id="UP000051679"/>
    </source>
</evidence>
<comment type="caution">
    <text evidence="1">The sequence shown here is derived from an EMBL/GenBank/DDBJ whole genome shotgun (WGS) entry which is preliminary data.</text>
</comment>